<keyword evidence="5" id="KW-0547">Nucleotide-binding</keyword>
<dbReference type="GO" id="GO:0005524">
    <property type="term" value="F:ATP binding"/>
    <property type="evidence" value="ECO:0007669"/>
    <property type="project" value="UniProtKB-KW"/>
</dbReference>
<dbReference type="PANTHER" id="PTHR43297">
    <property type="entry name" value="OLIGOPEPTIDE TRANSPORT ATP-BINDING PROTEIN APPD"/>
    <property type="match status" value="1"/>
</dbReference>
<organism evidence="9 10">
    <name type="scientific">Paracoccus tibetensis</name>
    <dbReference type="NCBI Taxonomy" id="336292"/>
    <lineage>
        <taxon>Bacteria</taxon>
        <taxon>Pseudomonadati</taxon>
        <taxon>Pseudomonadota</taxon>
        <taxon>Alphaproteobacteria</taxon>
        <taxon>Rhodobacterales</taxon>
        <taxon>Paracoccaceae</taxon>
        <taxon>Paracoccus</taxon>
    </lineage>
</organism>
<dbReference type="SUPFAM" id="SSF52540">
    <property type="entry name" value="P-loop containing nucleoside triphosphate hydrolases"/>
    <property type="match status" value="2"/>
</dbReference>
<keyword evidence="6 9" id="KW-0067">ATP-binding</keyword>
<evidence type="ECO:0000256" key="4">
    <source>
        <dbReference type="ARBA" id="ARBA00022475"/>
    </source>
</evidence>
<dbReference type="InterPro" id="IPR003439">
    <property type="entry name" value="ABC_transporter-like_ATP-bd"/>
</dbReference>
<dbReference type="OrthoDB" id="9802264at2"/>
<proteinExistence type="inferred from homology"/>
<dbReference type="Pfam" id="PF08352">
    <property type="entry name" value="oligo_HPY"/>
    <property type="match status" value="2"/>
</dbReference>
<dbReference type="PROSITE" id="PS50893">
    <property type="entry name" value="ABC_TRANSPORTER_2"/>
    <property type="match status" value="2"/>
</dbReference>
<keyword evidence="3" id="KW-0813">Transport</keyword>
<evidence type="ECO:0000256" key="1">
    <source>
        <dbReference type="ARBA" id="ARBA00004417"/>
    </source>
</evidence>
<name>A0A1G5JZ52_9RHOB</name>
<dbReference type="Gene3D" id="3.40.50.300">
    <property type="entry name" value="P-loop containing nucleotide triphosphate hydrolases"/>
    <property type="match status" value="2"/>
</dbReference>
<dbReference type="AlphaFoldDB" id="A0A1G5JZ52"/>
<evidence type="ECO:0000256" key="7">
    <source>
        <dbReference type="ARBA" id="ARBA00023136"/>
    </source>
</evidence>
<gene>
    <name evidence="9" type="ORF">SAMN05660710_03555</name>
</gene>
<dbReference type="EMBL" id="FMVT01000018">
    <property type="protein sequence ID" value="SCY93464.1"/>
    <property type="molecule type" value="Genomic_DNA"/>
</dbReference>
<comment type="similarity">
    <text evidence="2">Belongs to the ABC transporter superfamily.</text>
</comment>
<accession>A0A1G5JZ52</accession>
<dbReference type="NCBIfam" id="TIGR01727">
    <property type="entry name" value="oligo_HPY"/>
    <property type="match status" value="1"/>
</dbReference>
<dbReference type="SMART" id="SM00382">
    <property type="entry name" value="AAA"/>
    <property type="match status" value="2"/>
</dbReference>
<dbReference type="GO" id="GO:0005886">
    <property type="term" value="C:plasma membrane"/>
    <property type="evidence" value="ECO:0007669"/>
    <property type="project" value="UniProtKB-SubCell"/>
</dbReference>
<dbReference type="CDD" id="cd03257">
    <property type="entry name" value="ABC_NikE_OppD_transporters"/>
    <property type="match status" value="2"/>
</dbReference>
<comment type="subcellular location">
    <subcellularLocation>
        <location evidence="1">Cell inner membrane</location>
        <topology evidence="1">Peripheral membrane protein</topology>
    </subcellularLocation>
</comment>
<dbReference type="InterPro" id="IPR003593">
    <property type="entry name" value="AAA+_ATPase"/>
</dbReference>
<evidence type="ECO:0000256" key="5">
    <source>
        <dbReference type="ARBA" id="ARBA00022741"/>
    </source>
</evidence>
<evidence type="ECO:0000259" key="8">
    <source>
        <dbReference type="PROSITE" id="PS50893"/>
    </source>
</evidence>
<evidence type="ECO:0000313" key="9">
    <source>
        <dbReference type="EMBL" id="SCY93464.1"/>
    </source>
</evidence>
<dbReference type="NCBIfam" id="NF008453">
    <property type="entry name" value="PRK11308.1"/>
    <property type="match status" value="2"/>
</dbReference>
<dbReference type="GO" id="GO:0055085">
    <property type="term" value="P:transmembrane transport"/>
    <property type="evidence" value="ECO:0007669"/>
    <property type="project" value="UniProtKB-ARBA"/>
</dbReference>
<dbReference type="STRING" id="336292.SAMN05660710_03555"/>
<dbReference type="GO" id="GO:0015833">
    <property type="term" value="P:peptide transport"/>
    <property type="evidence" value="ECO:0007669"/>
    <property type="project" value="InterPro"/>
</dbReference>
<dbReference type="Pfam" id="PF00005">
    <property type="entry name" value="ABC_tran"/>
    <property type="match status" value="2"/>
</dbReference>
<dbReference type="PROSITE" id="PS00211">
    <property type="entry name" value="ABC_TRANSPORTER_1"/>
    <property type="match status" value="2"/>
</dbReference>
<reference evidence="9 10" key="1">
    <citation type="submission" date="2016-10" db="EMBL/GenBank/DDBJ databases">
        <authorList>
            <person name="de Groot N.N."/>
        </authorList>
    </citation>
    <scope>NUCLEOTIDE SEQUENCE [LARGE SCALE GENOMIC DNA]</scope>
    <source>
        <strain evidence="9 10">CGMCC 1.8925</strain>
    </source>
</reference>
<dbReference type="InterPro" id="IPR027417">
    <property type="entry name" value="P-loop_NTPase"/>
</dbReference>
<dbReference type="InterPro" id="IPR050388">
    <property type="entry name" value="ABC_Ni/Peptide_Import"/>
</dbReference>
<feature type="domain" description="ABC transporter" evidence="8">
    <location>
        <begin position="285"/>
        <end position="537"/>
    </location>
</feature>
<evidence type="ECO:0000256" key="6">
    <source>
        <dbReference type="ARBA" id="ARBA00022840"/>
    </source>
</evidence>
<dbReference type="GO" id="GO:0016887">
    <property type="term" value="F:ATP hydrolysis activity"/>
    <property type="evidence" value="ECO:0007669"/>
    <property type="project" value="InterPro"/>
</dbReference>
<evidence type="ECO:0000256" key="2">
    <source>
        <dbReference type="ARBA" id="ARBA00005417"/>
    </source>
</evidence>
<keyword evidence="7" id="KW-0472">Membrane</keyword>
<dbReference type="InterPro" id="IPR017871">
    <property type="entry name" value="ABC_transporter-like_CS"/>
</dbReference>
<keyword evidence="10" id="KW-1185">Reference proteome</keyword>
<protein>
    <submittedName>
        <fullName evidence="9">Peptide/nickel transport system ATP-binding protein</fullName>
    </submittedName>
</protein>
<dbReference type="RefSeq" id="WP_090747930.1">
    <property type="nucleotide sequence ID" value="NZ_FMVT01000018.1"/>
</dbReference>
<evidence type="ECO:0000313" key="10">
    <source>
        <dbReference type="Proteomes" id="UP000199502"/>
    </source>
</evidence>
<keyword evidence="4" id="KW-1003">Cell membrane</keyword>
<dbReference type="FunFam" id="3.40.50.300:FF:000016">
    <property type="entry name" value="Oligopeptide ABC transporter ATP-binding component"/>
    <property type="match status" value="2"/>
</dbReference>
<dbReference type="Proteomes" id="UP000199502">
    <property type="component" value="Unassembled WGS sequence"/>
</dbReference>
<feature type="domain" description="ABC transporter" evidence="8">
    <location>
        <begin position="13"/>
        <end position="263"/>
    </location>
</feature>
<dbReference type="InterPro" id="IPR013563">
    <property type="entry name" value="Oligopep_ABC_C"/>
</dbReference>
<evidence type="ECO:0000256" key="3">
    <source>
        <dbReference type="ARBA" id="ARBA00022448"/>
    </source>
</evidence>
<dbReference type="PANTHER" id="PTHR43297:SF2">
    <property type="entry name" value="DIPEPTIDE TRANSPORT ATP-BINDING PROTEIN DPPD"/>
    <property type="match status" value="1"/>
</dbReference>
<sequence>MIVPQQAIVAPLLSVQGLTISVRDRGVVRPLVSNLSFDLRPGETLAIAGESGSGKSITSLALMGLLPANVSVTSGQLLLNGVDLARLPETRMRPLRGARIAMIFQEPMTSLNPVQMIGAQLTEAIRAHEPVSQAEAKVAAIEALRQVRISEPARRMRQYPHELSGGMRQRVMIAMALALRPAVLIADEPTTALDVTVQREVLDLLRDLQAKTNTAVILITHDMGVVAETADRVIVMQSGRLVEEGTAAQIFAEPRAAYTRELLAAVPRLGAGAERAAPVPPEAPIPIARLTKASVHYDVGANFFGRPTHRVHAALGVSFDIRPGETFGLVGESGCGKSTIAKALAGLVPHHGLIEIGGKPTSSLKAHERKALRRDIQMVFQDPMAALDPRMKVGDAVEEPLVIHRIGTPAERRARVEDLFRRVGLSTEQMSRYPHEFSGGQRQRICIARALVLRPKLIICDESVSALDVSVQATVLALLQELKDEMGMSYLFISHDMAVVENVVDRLAVMYLGQIVEMGTRDQIFGNPQHPYTQRLLDAVPIPDPARRARDYLRPSGEPPSPLHPIGEAPTLADLIDIGGGHLVAKS</sequence>
<dbReference type="NCBIfam" id="NF007739">
    <property type="entry name" value="PRK10419.1"/>
    <property type="match status" value="2"/>
</dbReference>